<dbReference type="AlphaFoldDB" id="A0A3B0X3I1"/>
<keyword evidence="6 8" id="KW-0012">Acyltransferase</keyword>
<dbReference type="Gene3D" id="2.160.10.10">
    <property type="entry name" value="Hexapeptide repeat proteins"/>
    <property type="match status" value="1"/>
</dbReference>
<gene>
    <name evidence="8" type="ORF">MNBD_GAMMA07-329</name>
</gene>
<dbReference type="InterPro" id="IPR020573">
    <property type="entry name" value="UDP_GlcNAc_AcTrfase_non-rep"/>
</dbReference>
<keyword evidence="1" id="KW-0444">Lipid biosynthesis</keyword>
<feature type="domain" description="UDP-3-O-[3-hydroxymyristoyl] glucosamine N-acyltransferase non-repeat region" evidence="7">
    <location>
        <begin position="22"/>
        <end position="87"/>
    </location>
</feature>
<dbReference type="GO" id="GO:0103118">
    <property type="term" value="F:UDP-3-O-[(3R)-3-hydroxyacyl]-glucosamine N-acyltransferase activity"/>
    <property type="evidence" value="ECO:0007669"/>
    <property type="project" value="UniProtKB-EC"/>
</dbReference>
<dbReference type="Gene3D" id="3.40.1390.10">
    <property type="entry name" value="MurE/MurF, N-terminal domain"/>
    <property type="match status" value="1"/>
</dbReference>
<dbReference type="PANTHER" id="PTHR43378">
    <property type="entry name" value="UDP-3-O-ACYLGLUCOSAMINE N-ACYLTRANSFERASE"/>
    <property type="match status" value="1"/>
</dbReference>
<evidence type="ECO:0000259" key="7">
    <source>
        <dbReference type="Pfam" id="PF04613"/>
    </source>
</evidence>
<dbReference type="NCBIfam" id="TIGR01853">
    <property type="entry name" value="lipid_A_lpxD"/>
    <property type="match status" value="1"/>
</dbReference>
<proteinExistence type="inferred from homology"/>
<dbReference type="Pfam" id="PF00132">
    <property type="entry name" value="Hexapep"/>
    <property type="match status" value="1"/>
</dbReference>
<dbReference type="Gene3D" id="1.20.5.170">
    <property type="match status" value="1"/>
</dbReference>
<dbReference type="NCBIfam" id="NF002060">
    <property type="entry name" value="PRK00892.1"/>
    <property type="match status" value="1"/>
</dbReference>
<evidence type="ECO:0000256" key="5">
    <source>
        <dbReference type="ARBA" id="ARBA00023098"/>
    </source>
</evidence>
<dbReference type="HAMAP" id="MF_00523">
    <property type="entry name" value="LpxD"/>
    <property type="match status" value="1"/>
</dbReference>
<evidence type="ECO:0000256" key="1">
    <source>
        <dbReference type="ARBA" id="ARBA00022516"/>
    </source>
</evidence>
<protein>
    <submittedName>
        <fullName evidence="8">UDP-3-O-[3-hydroxymyristoyl] glucosamine N-acyltransferase</fullName>
        <ecNumber evidence="8">2.3.1.191</ecNumber>
    </submittedName>
</protein>
<keyword evidence="2" id="KW-0441">Lipid A biosynthesis</keyword>
<keyword evidence="4" id="KW-0677">Repeat</keyword>
<dbReference type="InterPro" id="IPR007691">
    <property type="entry name" value="LpxD"/>
</dbReference>
<dbReference type="Pfam" id="PF04613">
    <property type="entry name" value="LpxD"/>
    <property type="match status" value="1"/>
</dbReference>
<dbReference type="PANTHER" id="PTHR43378:SF2">
    <property type="entry name" value="UDP-3-O-ACYLGLUCOSAMINE N-ACYLTRANSFERASE 1, MITOCHONDRIAL-RELATED"/>
    <property type="match status" value="1"/>
</dbReference>
<evidence type="ECO:0000256" key="3">
    <source>
        <dbReference type="ARBA" id="ARBA00022679"/>
    </source>
</evidence>
<dbReference type="GO" id="GO:0009245">
    <property type="term" value="P:lipid A biosynthetic process"/>
    <property type="evidence" value="ECO:0007669"/>
    <property type="project" value="UniProtKB-KW"/>
</dbReference>
<evidence type="ECO:0000256" key="6">
    <source>
        <dbReference type="ARBA" id="ARBA00023315"/>
    </source>
</evidence>
<evidence type="ECO:0000256" key="4">
    <source>
        <dbReference type="ARBA" id="ARBA00022737"/>
    </source>
</evidence>
<evidence type="ECO:0000313" key="8">
    <source>
        <dbReference type="EMBL" id="VAW56099.1"/>
    </source>
</evidence>
<name>A0A3B0X3I1_9ZZZZ</name>
<sequence length="340" mass="36787">MGYTLKQLADHLGEQVYGDESIVIQAVACIESAVESDISFVYSSKYISKLRNTKAGAVIIKREMLKEAKVASIVSDNPRAAYAKIVSLLYPQEYPQASIHTSANIHATANVAKTAHIGANVVIEADADIADNVIIEAGCVIGRSSRIGPFTRLYPNVTIYNNCFLGEHCILHSSSVIGSDGFGFEFYQNKWLKIPQVGGVRIGNHVEIGACSVVDRGALKDTIIENGVKLDNHVQIAHNAYVGAHTVMSRGVGIAGSTKIGKNCMIGGMAGIRDNVEIADNVIITAMSFVTKSIKTAGSYSSTTPIDETVSWRKNSVRFKQLDIMAKQIRKLEKQIQKKG</sequence>
<dbReference type="CDD" id="cd03352">
    <property type="entry name" value="LbH_LpxD"/>
    <property type="match status" value="1"/>
</dbReference>
<organism evidence="8">
    <name type="scientific">hydrothermal vent metagenome</name>
    <dbReference type="NCBI Taxonomy" id="652676"/>
    <lineage>
        <taxon>unclassified sequences</taxon>
        <taxon>metagenomes</taxon>
        <taxon>ecological metagenomes</taxon>
    </lineage>
</organism>
<dbReference type="SUPFAM" id="SSF51161">
    <property type="entry name" value="Trimeric LpxA-like enzymes"/>
    <property type="match status" value="1"/>
</dbReference>
<dbReference type="InterPro" id="IPR018357">
    <property type="entry name" value="Hexapep_transf_CS"/>
</dbReference>
<dbReference type="EMBL" id="UOFF01000179">
    <property type="protein sequence ID" value="VAW56099.1"/>
    <property type="molecule type" value="Genomic_DNA"/>
</dbReference>
<evidence type="ECO:0000256" key="2">
    <source>
        <dbReference type="ARBA" id="ARBA00022556"/>
    </source>
</evidence>
<dbReference type="PROSITE" id="PS00101">
    <property type="entry name" value="HEXAPEP_TRANSFERASES"/>
    <property type="match status" value="1"/>
</dbReference>
<reference evidence="8" key="1">
    <citation type="submission" date="2018-06" db="EMBL/GenBank/DDBJ databases">
        <authorList>
            <person name="Zhirakovskaya E."/>
        </authorList>
    </citation>
    <scope>NUCLEOTIDE SEQUENCE</scope>
</reference>
<keyword evidence="3 8" id="KW-0808">Transferase</keyword>
<accession>A0A3B0X3I1</accession>
<dbReference type="InterPro" id="IPR001451">
    <property type="entry name" value="Hexapep"/>
</dbReference>
<dbReference type="GO" id="GO:0016020">
    <property type="term" value="C:membrane"/>
    <property type="evidence" value="ECO:0007669"/>
    <property type="project" value="GOC"/>
</dbReference>
<dbReference type="GO" id="GO:0016410">
    <property type="term" value="F:N-acyltransferase activity"/>
    <property type="evidence" value="ECO:0007669"/>
    <property type="project" value="InterPro"/>
</dbReference>
<keyword evidence="5" id="KW-0443">Lipid metabolism</keyword>
<dbReference type="InterPro" id="IPR011004">
    <property type="entry name" value="Trimer_LpxA-like_sf"/>
</dbReference>
<dbReference type="EC" id="2.3.1.191" evidence="8"/>